<proteinExistence type="inferred from homology"/>
<dbReference type="GO" id="GO:1990904">
    <property type="term" value="C:ribonucleoprotein complex"/>
    <property type="evidence" value="ECO:0007669"/>
    <property type="project" value="UniProtKB-KW"/>
</dbReference>
<organism evidence="7 8">
    <name type="scientific">Candidatus Staskawiczbacteria bacterium CG10_big_fil_rev_8_21_14_0_10_38_10</name>
    <dbReference type="NCBI Taxonomy" id="1974891"/>
    <lineage>
        <taxon>Bacteria</taxon>
        <taxon>Candidatus Staskawicziibacteriota</taxon>
    </lineage>
</organism>
<dbReference type="GO" id="GO:0003735">
    <property type="term" value="F:structural constituent of ribosome"/>
    <property type="evidence" value="ECO:0007669"/>
    <property type="project" value="InterPro"/>
</dbReference>
<evidence type="ECO:0000256" key="2">
    <source>
        <dbReference type="ARBA" id="ARBA00022980"/>
    </source>
</evidence>
<dbReference type="Gene3D" id="3.40.1370.10">
    <property type="match status" value="1"/>
</dbReference>
<name>A0A2H9T211_9BACT</name>
<dbReference type="SUPFAM" id="SSF52166">
    <property type="entry name" value="Ribosomal protein L4"/>
    <property type="match status" value="1"/>
</dbReference>
<keyword evidence="2 5" id="KW-0689">Ribosomal protein</keyword>
<evidence type="ECO:0000256" key="4">
    <source>
        <dbReference type="ARBA" id="ARBA00035244"/>
    </source>
</evidence>
<reference evidence="8" key="1">
    <citation type="submission" date="2017-09" db="EMBL/GenBank/DDBJ databases">
        <title>Depth-based differentiation of microbial function through sediment-hosted aquifers and enrichment of novel symbionts in the deep terrestrial subsurface.</title>
        <authorList>
            <person name="Probst A.J."/>
            <person name="Ladd B."/>
            <person name="Jarett J.K."/>
            <person name="Geller-Mcgrath D.E."/>
            <person name="Sieber C.M.K."/>
            <person name="Emerson J.B."/>
            <person name="Anantharaman K."/>
            <person name="Thomas B.C."/>
            <person name="Malmstrom R."/>
            <person name="Stieglmeier M."/>
            <person name="Klingl A."/>
            <person name="Woyke T."/>
            <person name="Ryan C.M."/>
            <person name="Banfield J.F."/>
        </authorList>
    </citation>
    <scope>NUCLEOTIDE SEQUENCE [LARGE SCALE GENOMIC DNA]</scope>
</reference>
<comment type="caution">
    <text evidence="7">The sequence shown here is derived from an EMBL/GenBank/DDBJ whole genome shotgun (WGS) entry which is preliminary data.</text>
</comment>
<dbReference type="PANTHER" id="PTHR10746">
    <property type="entry name" value="50S RIBOSOMAL PROTEIN L4"/>
    <property type="match status" value="1"/>
</dbReference>
<comment type="function">
    <text evidence="5">One of the primary rRNA binding proteins, this protein initially binds near the 5'-end of the 23S rRNA. It is important during the early stages of 50S assembly. It makes multiple contacts with different domains of the 23S rRNA in the assembled 50S subunit and ribosome.</text>
</comment>
<feature type="region of interest" description="Disordered" evidence="6">
    <location>
        <begin position="52"/>
        <end position="75"/>
    </location>
</feature>
<dbReference type="EMBL" id="PFEN01000002">
    <property type="protein sequence ID" value="PJE69774.1"/>
    <property type="molecule type" value="Genomic_DNA"/>
</dbReference>
<dbReference type="NCBIfam" id="TIGR03953">
    <property type="entry name" value="rplD_bact"/>
    <property type="match status" value="1"/>
</dbReference>
<dbReference type="Pfam" id="PF00573">
    <property type="entry name" value="Ribosomal_L4"/>
    <property type="match status" value="1"/>
</dbReference>
<evidence type="ECO:0000256" key="1">
    <source>
        <dbReference type="ARBA" id="ARBA00010528"/>
    </source>
</evidence>
<comment type="function">
    <text evidence="5">Forms part of the polypeptide exit tunnel.</text>
</comment>
<evidence type="ECO:0000256" key="3">
    <source>
        <dbReference type="ARBA" id="ARBA00023274"/>
    </source>
</evidence>
<dbReference type="Proteomes" id="UP000236946">
    <property type="component" value="Unassembled WGS sequence"/>
</dbReference>
<gene>
    <name evidence="5" type="primary">rplD</name>
    <name evidence="7" type="ORF">COU98_00110</name>
</gene>
<evidence type="ECO:0000256" key="5">
    <source>
        <dbReference type="HAMAP-Rule" id="MF_01328"/>
    </source>
</evidence>
<keyword evidence="5" id="KW-0694">RNA-binding</keyword>
<dbReference type="AlphaFoldDB" id="A0A2H9T211"/>
<dbReference type="GO" id="GO:0006412">
    <property type="term" value="P:translation"/>
    <property type="evidence" value="ECO:0007669"/>
    <property type="project" value="UniProtKB-UniRule"/>
</dbReference>
<dbReference type="HAMAP" id="MF_01328_B">
    <property type="entry name" value="Ribosomal_uL4_B"/>
    <property type="match status" value="1"/>
</dbReference>
<dbReference type="InterPro" id="IPR013005">
    <property type="entry name" value="Ribosomal_uL4-like"/>
</dbReference>
<evidence type="ECO:0000256" key="6">
    <source>
        <dbReference type="SAM" id="MobiDB-lite"/>
    </source>
</evidence>
<dbReference type="GO" id="GO:0019843">
    <property type="term" value="F:rRNA binding"/>
    <property type="evidence" value="ECO:0007669"/>
    <property type="project" value="UniProtKB-UniRule"/>
</dbReference>
<dbReference type="InterPro" id="IPR023574">
    <property type="entry name" value="Ribosomal_uL4_dom_sf"/>
</dbReference>
<evidence type="ECO:0000313" key="7">
    <source>
        <dbReference type="EMBL" id="PJE69774.1"/>
    </source>
</evidence>
<keyword evidence="5" id="KW-0699">rRNA-binding</keyword>
<dbReference type="InterPro" id="IPR002136">
    <property type="entry name" value="Ribosomal_uL4"/>
</dbReference>
<dbReference type="GO" id="GO:0005840">
    <property type="term" value="C:ribosome"/>
    <property type="evidence" value="ECO:0007669"/>
    <property type="project" value="UniProtKB-KW"/>
</dbReference>
<protein>
    <recommendedName>
        <fullName evidence="4 5">Large ribosomal subunit protein uL4</fullName>
    </recommendedName>
</protein>
<sequence length="217" mass="24765">MKIDIYDTQGKTVGSTLLPKEIFEVPLNSDLLYQVVSSQISNRRKNIAYTKDRSEVKGGGKKPWRQKGTGRARHGSIRSPIWRGGGITFGPRKERVFKKVIPKKIRHKALFMVLSAKAKDNFLIVLDKLEIEKPNTKQFINIFNNLPCKEKSCLVALPVYNRNIVLSSRNLPKVKTIEARNLTALDLLSSKYLLILKDTIKVIKEKFSESKKTEIKE</sequence>
<evidence type="ECO:0000313" key="8">
    <source>
        <dbReference type="Proteomes" id="UP000236946"/>
    </source>
</evidence>
<feature type="compositionally biased region" description="Basic residues" evidence="6">
    <location>
        <begin position="59"/>
        <end position="75"/>
    </location>
</feature>
<dbReference type="PANTHER" id="PTHR10746:SF6">
    <property type="entry name" value="LARGE RIBOSOMAL SUBUNIT PROTEIN UL4M"/>
    <property type="match status" value="1"/>
</dbReference>
<comment type="subunit">
    <text evidence="5">Part of the 50S ribosomal subunit.</text>
</comment>
<comment type="similarity">
    <text evidence="1 5">Belongs to the universal ribosomal protein uL4 family.</text>
</comment>
<keyword evidence="3 5" id="KW-0687">Ribonucleoprotein</keyword>
<accession>A0A2H9T211</accession>